<evidence type="ECO:0000256" key="1">
    <source>
        <dbReference type="SAM" id="Phobius"/>
    </source>
</evidence>
<feature type="transmembrane region" description="Helical" evidence="1">
    <location>
        <begin position="20"/>
        <end position="38"/>
    </location>
</feature>
<keyword evidence="3" id="KW-1185">Reference proteome</keyword>
<dbReference type="Pfam" id="PF10745">
    <property type="entry name" value="DUF2530"/>
    <property type="match status" value="1"/>
</dbReference>
<organism evidence="2 3">
    <name type="scientific">Microbispora oryzae</name>
    <dbReference type="NCBI Taxonomy" id="2806554"/>
    <lineage>
        <taxon>Bacteria</taxon>
        <taxon>Bacillati</taxon>
        <taxon>Actinomycetota</taxon>
        <taxon>Actinomycetes</taxon>
        <taxon>Streptosporangiales</taxon>
        <taxon>Streptosporangiaceae</taxon>
        <taxon>Microbispora</taxon>
    </lineage>
</organism>
<proteinExistence type="predicted"/>
<comment type="caution">
    <text evidence="2">The sequence shown here is derived from an EMBL/GenBank/DDBJ whole genome shotgun (WGS) entry which is preliminary data.</text>
</comment>
<evidence type="ECO:0000313" key="3">
    <source>
        <dbReference type="Proteomes" id="UP000674234"/>
    </source>
</evidence>
<evidence type="ECO:0000313" key="2">
    <source>
        <dbReference type="EMBL" id="MBP2705592.1"/>
    </source>
</evidence>
<dbReference type="InterPro" id="IPR019681">
    <property type="entry name" value="DUF2530"/>
</dbReference>
<reference evidence="2" key="1">
    <citation type="submission" date="2021-02" db="EMBL/GenBank/DDBJ databases">
        <title>Draft genome sequence of Microbispora sp. RL4-1S isolated from rice leaves in Thailand.</title>
        <authorList>
            <person name="Muangham S."/>
            <person name="Duangmal K."/>
        </authorList>
    </citation>
    <scope>NUCLEOTIDE SEQUENCE</scope>
    <source>
        <strain evidence="2">RL4-1S</strain>
    </source>
</reference>
<keyword evidence="1" id="KW-0812">Transmembrane</keyword>
<dbReference type="AlphaFoldDB" id="A0A940WLK5"/>
<feature type="transmembrane region" description="Helical" evidence="1">
    <location>
        <begin position="44"/>
        <end position="63"/>
    </location>
</feature>
<accession>A0A940WLK5</accession>
<dbReference type="EMBL" id="JAFCNB010000008">
    <property type="protein sequence ID" value="MBP2705592.1"/>
    <property type="molecule type" value="Genomic_DNA"/>
</dbReference>
<sequence>MTEPRRPDPEPLKTQDALTVLIGTALWAVALAVTALVIRPDDSQPILTCAAGVGLGLFGLLYIRRRNSRL</sequence>
<name>A0A940WLK5_9ACTN</name>
<dbReference type="Proteomes" id="UP000674234">
    <property type="component" value="Unassembled WGS sequence"/>
</dbReference>
<keyword evidence="1" id="KW-1133">Transmembrane helix</keyword>
<gene>
    <name evidence="2" type="ORF">JOL79_17405</name>
</gene>
<keyword evidence="1" id="KW-0472">Membrane</keyword>
<protein>
    <submittedName>
        <fullName evidence="2">DUF2530 domain-containing protein</fullName>
    </submittedName>
</protein>
<dbReference type="RefSeq" id="WP_210156863.1">
    <property type="nucleotide sequence ID" value="NZ_JAFCNB010000008.1"/>
</dbReference>